<protein>
    <submittedName>
        <fullName evidence="7">Uncharacterized protein</fullName>
    </submittedName>
</protein>
<dbReference type="InterPro" id="IPR007237">
    <property type="entry name" value="CD20-like"/>
</dbReference>
<evidence type="ECO:0000313" key="7">
    <source>
        <dbReference type="EMBL" id="KAJ8020884.1"/>
    </source>
</evidence>
<evidence type="ECO:0000256" key="2">
    <source>
        <dbReference type="ARBA" id="ARBA00022692"/>
    </source>
</evidence>
<feature type="transmembrane region" description="Helical" evidence="6">
    <location>
        <begin position="20"/>
        <end position="40"/>
    </location>
</feature>
<comment type="caution">
    <text evidence="7">The sequence shown here is derived from an EMBL/GenBank/DDBJ whole genome shotgun (WGS) entry which is preliminary data.</text>
</comment>
<comment type="subcellular location">
    <subcellularLocation>
        <location evidence="1">Membrane</location>
        <topology evidence="1">Multi-pass membrane protein</topology>
    </subcellularLocation>
</comment>
<keyword evidence="3 6" id="KW-1133">Transmembrane helix</keyword>
<feature type="region of interest" description="Disordered" evidence="5">
    <location>
        <begin position="175"/>
        <end position="213"/>
    </location>
</feature>
<accession>A0A9Q1BD91</accession>
<gene>
    <name evidence="7" type="ORF">HOLleu_40594</name>
</gene>
<feature type="transmembrane region" description="Helical" evidence="6">
    <location>
        <begin position="80"/>
        <end position="105"/>
    </location>
</feature>
<feature type="transmembrane region" description="Helical" evidence="6">
    <location>
        <begin position="52"/>
        <end position="74"/>
    </location>
</feature>
<reference evidence="7" key="1">
    <citation type="submission" date="2021-10" db="EMBL/GenBank/DDBJ databases">
        <title>Tropical sea cucumber genome reveals ecological adaptation and Cuvierian tubules defense mechanism.</title>
        <authorList>
            <person name="Chen T."/>
        </authorList>
    </citation>
    <scope>NUCLEOTIDE SEQUENCE</scope>
    <source>
        <strain evidence="7">Nanhai2018</strain>
        <tissue evidence="7">Muscle</tissue>
    </source>
</reference>
<proteinExistence type="predicted"/>
<evidence type="ECO:0000256" key="5">
    <source>
        <dbReference type="SAM" id="MobiDB-lite"/>
    </source>
</evidence>
<keyword evidence="8" id="KW-1185">Reference proteome</keyword>
<evidence type="ECO:0000256" key="3">
    <source>
        <dbReference type="ARBA" id="ARBA00022989"/>
    </source>
</evidence>
<sequence length="213" mass="23160">MRDSTTHHPVMRSLFVTGLFQIVGGMTLFFSGLLLVIMRFDEPYRNRFENPVCGVWTGGFVVIVGIIGVLASGRPGAMRIVYLVTSILTVPSVLTTTVISAVGAADNVHYYAKHPGYNTYDSYDSFEQNEMSITKIAFHLLICFVCATELIIALLVAVFSCNAYCPGTTIKQEHNNAPPPPVTYEPAPSYAYPPPTVANNGESGTSVQAEDKV</sequence>
<feature type="compositionally biased region" description="Polar residues" evidence="5">
    <location>
        <begin position="197"/>
        <end position="213"/>
    </location>
</feature>
<evidence type="ECO:0000256" key="1">
    <source>
        <dbReference type="ARBA" id="ARBA00004141"/>
    </source>
</evidence>
<name>A0A9Q1BD91_HOLLE</name>
<dbReference type="GO" id="GO:0016020">
    <property type="term" value="C:membrane"/>
    <property type="evidence" value="ECO:0007669"/>
    <property type="project" value="UniProtKB-SubCell"/>
</dbReference>
<organism evidence="7 8">
    <name type="scientific">Holothuria leucospilota</name>
    <name type="common">Black long sea cucumber</name>
    <name type="synonym">Mertensiothuria leucospilota</name>
    <dbReference type="NCBI Taxonomy" id="206669"/>
    <lineage>
        <taxon>Eukaryota</taxon>
        <taxon>Metazoa</taxon>
        <taxon>Echinodermata</taxon>
        <taxon>Eleutherozoa</taxon>
        <taxon>Echinozoa</taxon>
        <taxon>Holothuroidea</taxon>
        <taxon>Aspidochirotacea</taxon>
        <taxon>Aspidochirotida</taxon>
        <taxon>Holothuriidae</taxon>
        <taxon>Holothuria</taxon>
    </lineage>
</organism>
<evidence type="ECO:0000313" key="8">
    <source>
        <dbReference type="Proteomes" id="UP001152320"/>
    </source>
</evidence>
<keyword evidence="4 6" id="KW-0472">Membrane</keyword>
<keyword evidence="2 6" id="KW-0812">Transmembrane</keyword>
<dbReference type="EMBL" id="JAIZAY010000022">
    <property type="protein sequence ID" value="KAJ8020884.1"/>
    <property type="molecule type" value="Genomic_DNA"/>
</dbReference>
<dbReference type="Proteomes" id="UP001152320">
    <property type="component" value="Chromosome 22"/>
</dbReference>
<feature type="transmembrane region" description="Helical" evidence="6">
    <location>
        <begin position="136"/>
        <end position="159"/>
    </location>
</feature>
<evidence type="ECO:0000256" key="6">
    <source>
        <dbReference type="SAM" id="Phobius"/>
    </source>
</evidence>
<dbReference type="Pfam" id="PF04103">
    <property type="entry name" value="CD20"/>
    <property type="match status" value="1"/>
</dbReference>
<dbReference type="AlphaFoldDB" id="A0A9Q1BD91"/>
<evidence type="ECO:0000256" key="4">
    <source>
        <dbReference type="ARBA" id="ARBA00023136"/>
    </source>
</evidence>